<dbReference type="AlphaFoldDB" id="A0AAW1MDW6"/>
<dbReference type="GO" id="GO:0004519">
    <property type="term" value="F:endonuclease activity"/>
    <property type="evidence" value="ECO:0007669"/>
    <property type="project" value="UniProtKB-KW"/>
</dbReference>
<keyword evidence="3" id="KW-1185">Reference proteome</keyword>
<gene>
    <name evidence="2" type="ORF">QE152_g7330</name>
</gene>
<accession>A0AAW1MDW6</accession>
<dbReference type="PANTHER" id="PTHR33395">
    <property type="entry name" value="TRANSCRIPTASE, PUTATIVE-RELATED-RELATED"/>
    <property type="match status" value="1"/>
</dbReference>
<sequence length="400" mass="45494">MSPKEDELLLSELHDASRNLDNLVIFGDFNYPSLNWTNPAPSANDSAASLFMNMFLSTNLVQHINQPTRFRINNKPSTLDLLFTSDAHLISSVNFEPPIGLSDHLVILATSQMLSNLNKEKLTRQKNFNIANYTDIDRYINLNKEKLTRQKNFNIANYTDIDRYIRKITVTHRNINESWNGLLEEINTCILQYVPERTIKTSKSNNESWNGLLEEINTCILQYVPERTIKTSKSTPWISRALKFFRYIHSTLQSRVSTPVLKNNSRTLICDPKDVANMFATEFKNSFISDPSSTFPTITGRRNERCLDTIEITEAKVDKIIAGLKTNPSPGPDGVHPVFLKNTKSLIGPLTKIMQFSMEEGKLPQQWKESTVIPNKNYAVFYGGGQTTTTMERVNSDSSV</sequence>
<feature type="domain" description="Endonuclease/exonuclease/phosphatase" evidence="1">
    <location>
        <begin position="7"/>
        <end position="107"/>
    </location>
</feature>
<evidence type="ECO:0000313" key="2">
    <source>
        <dbReference type="EMBL" id="KAK9744986.1"/>
    </source>
</evidence>
<dbReference type="EMBL" id="JASPKY010000053">
    <property type="protein sequence ID" value="KAK9744986.1"/>
    <property type="molecule type" value="Genomic_DNA"/>
</dbReference>
<name>A0AAW1MDW6_POPJA</name>
<dbReference type="GO" id="GO:0061343">
    <property type="term" value="P:cell adhesion involved in heart morphogenesis"/>
    <property type="evidence" value="ECO:0007669"/>
    <property type="project" value="TreeGrafter"/>
</dbReference>
<dbReference type="InterPro" id="IPR036691">
    <property type="entry name" value="Endo/exonu/phosph_ase_sf"/>
</dbReference>
<keyword evidence="2" id="KW-0255">Endonuclease</keyword>
<organism evidence="2 3">
    <name type="scientific">Popillia japonica</name>
    <name type="common">Japanese beetle</name>
    <dbReference type="NCBI Taxonomy" id="7064"/>
    <lineage>
        <taxon>Eukaryota</taxon>
        <taxon>Metazoa</taxon>
        <taxon>Ecdysozoa</taxon>
        <taxon>Arthropoda</taxon>
        <taxon>Hexapoda</taxon>
        <taxon>Insecta</taxon>
        <taxon>Pterygota</taxon>
        <taxon>Neoptera</taxon>
        <taxon>Endopterygota</taxon>
        <taxon>Coleoptera</taxon>
        <taxon>Polyphaga</taxon>
        <taxon>Scarabaeiformia</taxon>
        <taxon>Scarabaeidae</taxon>
        <taxon>Rutelinae</taxon>
        <taxon>Popillia</taxon>
    </lineage>
</organism>
<reference evidence="2 3" key="1">
    <citation type="journal article" date="2024" name="BMC Genomics">
        <title>De novo assembly and annotation of Popillia japonica's genome with initial clues to its potential as an invasive pest.</title>
        <authorList>
            <person name="Cucini C."/>
            <person name="Boschi S."/>
            <person name="Funari R."/>
            <person name="Cardaioli E."/>
            <person name="Iannotti N."/>
            <person name="Marturano G."/>
            <person name="Paoli F."/>
            <person name="Bruttini M."/>
            <person name="Carapelli A."/>
            <person name="Frati F."/>
            <person name="Nardi F."/>
        </authorList>
    </citation>
    <scope>NUCLEOTIDE SEQUENCE [LARGE SCALE GENOMIC DNA]</scope>
    <source>
        <strain evidence="2">DMR45628</strain>
    </source>
</reference>
<dbReference type="GO" id="GO:0007508">
    <property type="term" value="P:larval heart development"/>
    <property type="evidence" value="ECO:0007669"/>
    <property type="project" value="TreeGrafter"/>
</dbReference>
<evidence type="ECO:0000313" key="3">
    <source>
        <dbReference type="Proteomes" id="UP001458880"/>
    </source>
</evidence>
<dbReference type="Gene3D" id="3.60.10.10">
    <property type="entry name" value="Endonuclease/exonuclease/phosphatase"/>
    <property type="match status" value="1"/>
</dbReference>
<evidence type="ECO:0000259" key="1">
    <source>
        <dbReference type="Pfam" id="PF14529"/>
    </source>
</evidence>
<keyword evidence="2" id="KW-0378">Hydrolase</keyword>
<dbReference type="GO" id="GO:0031012">
    <property type="term" value="C:extracellular matrix"/>
    <property type="evidence" value="ECO:0007669"/>
    <property type="project" value="TreeGrafter"/>
</dbReference>
<protein>
    <submittedName>
        <fullName evidence="2">Endonuclease-reverse transcriptase</fullName>
    </submittedName>
</protein>
<keyword evidence="2" id="KW-0540">Nuclease</keyword>
<dbReference type="Proteomes" id="UP001458880">
    <property type="component" value="Unassembled WGS sequence"/>
</dbReference>
<dbReference type="SUPFAM" id="SSF56219">
    <property type="entry name" value="DNase I-like"/>
    <property type="match status" value="1"/>
</dbReference>
<dbReference type="Pfam" id="PF14529">
    <property type="entry name" value="Exo_endo_phos_2"/>
    <property type="match status" value="1"/>
</dbReference>
<dbReference type="PANTHER" id="PTHR33395:SF21">
    <property type="entry name" value="PERICARDIN"/>
    <property type="match status" value="1"/>
</dbReference>
<dbReference type="InterPro" id="IPR005135">
    <property type="entry name" value="Endo/exonuclease/phosphatase"/>
</dbReference>
<proteinExistence type="predicted"/>
<comment type="caution">
    <text evidence="2">The sequence shown here is derived from an EMBL/GenBank/DDBJ whole genome shotgun (WGS) entry which is preliminary data.</text>
</comment>